<dbReference type="AlphaFoldDB" id="A0AAV1ZGB7"/>
<reference evidence="2 3" key="1">
    <citation type="submission" date="2024-04" db="EMBL/GenBank/DDBJ databases">
        <authorList>
            <person name="Rising A."/>
            <person name="Reimegard J."/>
            <person name="Sonavane S."/>
            <person name="Akerstrom W."/>
            <person name="Nylinder S."/>
            <person name="Hedman E."/>
            <person name="Kallberg Y."/>
        </authorList>
    </citation>
    <scope>NUCLEOTIDE SEQUENCE [LARGE SCALE GENOMIC DNA]</scope>
</reference>
<sequence>MDTFREIEDILRVRSHSNKACISAIMDDHKEVESTSKNISYDHYIQIRQTTFEVDSMPATSSKNDLQHDRRLHCEDKKNNPSGCSETTFNQPSSTVTTLKSEFPSLNQTPSTSARNPSRGIYDHVPNFIYGIIDSEMKTDAPGVNELYAQAEKIKILNDIAAKCIKLASKLKGKMKKEVDNLKPKHPKEEQTEYIKELDAMLDGFPSTSVDISGVIPKRIKGIISETISSGKNTLDISNLEFFFNKTKNKRNIRHVAKSLNIPISPLKKQLKEIKIRCDRDPEPGNKEENMFLKRLERIIKSLN</sequence>
<gene>
    <name evidence="2" type="ORF">LARSCL_LOCUS5128</name>
</gene>
<feature type="compositionally biased region" description="Polar residues" evidence="1">
    <location>
        <begin position="80"/>
        <end position="95"/>
    </location>
</feature>
<evidence type="ECO:0000256" key="1">
    <source>
        <dbReference type="SAM" id="MobiDB-lite"/>
    </source>
</evidence>
<accession>A0AAV1ZGB7</accession>
<dbReference type="EMBL" id="CAXIEN010000046">
    <property type="protein sequence ID" value="CAL1270139.1"/>
    <property type="molecule type" value="Genomic_DNA"/>
</dbReference>
<protein>
    <submittedName>
        <fullName evidence="2">Uncharacterized protein</fullName>
    </submittedName>
</protein>
<evidence type="ECO:0000313" key="2">
    <source>
        <dbReference type="EMBL" id="CAL1270139.1"/>
    </source>
</evidence>
<dbReference type="Proteomes" id="UP001497382">
    <property type="component" value="Unassembled WGS sequence"/>
</dbReference>
<organism evidence="2 3">
    <name type="scientific">Larinioides sclopetarius</name>
    <dbReference type="NCBI Taxonomy" id="280406"/>
    <lineage>
        <taxon>Eukaryota</taxon>
        <taxon>Metazoa</taxon>
        <taxon>Ecdysozoa</taxon>
        <taxon>Arthropoda</taxon>
        <taxon>Chelicerata</taxon>
        <taxon>Arachnida</taxon>
        <taxon>Araneae</taxon>
        <taxon>Araneomorphae</taxon>
        <taxon>Entelegynae</taxon>
        <taxon>Araneoidea</taxon>
        <taxon>Araneidae</taxon>
        <taxon>Larinioides</taxon>
    </lineage>
</organism>
<proteinExistence type="predicted"/>
<evidence type="ECO:0000313" key="3">
    <source>
        <dbReference type="Proteomes" id="UP001497382"/>
    </source>
</evidence>
<comment type="caution">
    <text evidence="2">The sequence shown here is derived from an EMBL/GenBank/DDBJ whole genome shotgun (WGS) entry which is preliminary data.</text>
</comment>
<feature type="region of interest" description="Disordered" evidence="1">
    <location>
        <begin position="74"/>
        <end position="95"/>
    </location>
</feature>
<name>A0AAV1ZGB7_9ARAC</name>
<keyword evidence="3" id="KW-1185">Reference proteome</keyword>